<accession>A0AAD5FWN2</accession>
<proteinExistence type="predicted"/>
<dbReference type="RefSeq" id="XP_051606603.1">
    <property type="nucleotide sequence ID" value="XM_051754484.1"/>
</dbReference>
<dbReference type="Proteomes" id="UP001204833">
    <property type="component" value="Unassembled WGS sequence"/>
</dbReference>
<gene>
    <name evidence="3" type="ORF">KGF57_004923</name>
</gene>
<evidence type="ECO:0000256" key="1">
    <source>
        <dbReference type="SAM" id="Coils"/>
    </source>
</evidence>
<feature type="coiled-coil region" evidence="1">
    <location>
        <begin position="51"/>
        <end position="100"/>
    </location>
</feature>
<dbReference type="AlphaFoldDB" id="A0AAD5FWN2"/>
<evidence type="ECO:0000313" key="3">
    <source>
        <dbReference type="EMBL" id="KAI5949093.1"/>
    </source>
</evidence>
<keyword evidence="4" id="KW-1185">Reference proteome</keyword>
<feature type="region of interest" description="Disordered" evidence="2">
    <location>
        <begin position="216"/>
        <end position="235"/>
    </location>
</feature>
<dbReference type="EMBL" id="JAIHNG010000165">
    <property type="protein sequence ID" value="KAI5949093.1"/>
    <property type="molecule type" value="Genomic_DNA"/>
</dbReference>
<keyword evidence="1" id="KW-0175">Coiled coil</keyword>
<dbReference type="Gene3D" id="1.10.287.2610">
    <property type="match status" value="1"/>
</dbReference>
<sequence>MQSRTNKAPKSGTDYSSESESFFSTLLGKSQETQPTQTKISKESAILIQSAARLELESITLKESLAKANESIEKFSKMPFHELLESINQVKKDLAEMRAETNTNQSHLQTGLQKVAVNTELVDLISKSTTSQEKVCHIVDENIQALGSSAEKILAETSSIHDKQQHQNHTIGSISDHLVSLDDGIKDIKQFLSLLLPRLITVEKLVVSLQSQTQATLASSKDNESPGKPKRRRLE</sequence>
<dbReference type="GeneID" id="76152967"/>
<evidence type="ECO:0000313" key="4">
    <source>
        <dbReference type="Proteomes" id="UP001204833"/>
    </source>
</evidence>
<protein>
    <submittedName>
        <fullName evidence="3">Uncharacterized protein</fullName>
    </submittedName>
</protein>
<organism evidence="3 4">
    <name type="scientific">Candida theae</name>
    <dbReference type="NCBI Taxonomy" id="1198502"/>
    <lineage>
        <taxon>Eukaryota</taxon>
        <taxon>Fungi</taxon>
        <taxon>Dikarya</taxon>
        <taxon>Ascomycota</taxon>
        <taxon>Saccharomycotina</taxon>
        <taxon>Pichiomycetes</taxon>
        <taxon>Debaryomycetaceae</taxon>
        <taxon>Candida/Lodderomyces clade</taxon>
        <taxon>Candida</taxon>
    </lineage>
</organism>
<evidence type="ECO:0000256" key="2">
    <source>
        <dbReference type="SAM" id="MobiDB-lite"/>
    </source>
</evidence>
<name>A0AAD5FWN2_9ASCO</name>
<comment type="caution">
    <text evidence="3">The sequence shown here is derived from an EMBL/GenBank/DDBJ whole genome shotgun (WGS) entry which is preliminary data.</text>
</comment>
<reference evidence="3 4" key="1">
    <citation type="journal article" date="2022" name="DNA Res.">
        <title>Genome analysis of five recently described species of the CUG-Ser clade uncovers Candida theae as a new hybrid lineage with pathogenic potential in the Candida parapsilosis species complex.</title>
        <authorList>
            <person name="Mixao V."/>
            <person name="Del Olmo V."/>
            <person name="Hegedusova E."/>
            <person name="Saus E."/>
            <person name="Pryszcz L."/>
            <person name="Cillingova A."/>
            <person name="Nosek J."/>
            <person name="Gabaldon T."/>
        </authorList>
    </citation>
    <scope>NUCLEOTIDE SEQUENCE [LARGE SCALE GENOMIC DNA]</scope>
    <source>
        <strain evidence="3 4">CBS 12239</strain>
    </source>
</reference>